<dbReference type="EMBL" id="JAUIZM010000010">
    <property type="protein sequence ID" value="KAK1359120.1"/>
    <property type="molecule type" value="Genomic_DNA"/>
</dbReference>
<reference evidence="1" key="1">
    <citation type="submission" date="2023-02" db="EMBL/GenBank/DDBJ databases">
        <title>Genome of toxic invasive species Heracleum sosnowskyi carries increased number of genes despite the absence of recent whole-genome duplications.</title>
        <authorList>
            <person name="Schelkunov M."/>
            <person name="Shtratnikova V."/>
            <person name="Makarenko M."/>
            <person name="Klepikova A."/>
            <person name="Omelchenko D."/>
            <person name="Novikova G."/>
            <person name="Obukhova E."/>
            <person name="Bogdanov V."/>
            <person name="Penin A."/>
            <person name="Logacheva M."/>
        </authorList>
    </citation>
    <scope>NUCLEOTIDE SEQUENCE</scope>
    <source>
        <strain evidence="1">Hsosn_3</strain>
        <tissue evidence="1">Leaf</tissue>
    </source>
</reference>
<gene>
    <name evidence="1" type="ORF">POM88_043594</name>
</gene>
<organism evidence="1 2">
    <name type="scientific">Heracleum sosnowskyi</name>
    <dbReference type="NCBI Taxonomy" id="360622"/>
    <lineage>
        <taxon>Eukaryota</taxon>
        <taxon>Viridiplantae</taxon>
        <taxon>Streptophyta</taxon>
        <taxon>Embryophyta</taxon>
        <taxon>Tracheophyta</taxon>
        <taxon>Spermatophyta</taxon>
        <taxon>Magnoliopsida</taxon>
        <taxon>eudicotyledons</taxon>
        <taxon>Gunneridae</taxon>
        <taxon>Pentapetalae</taxon>
        <taxon>asterids</taxon>
        <taxon>campanulids</taxon>
        <taxon>Apiales</taxon>
        <taxon>Apiaceae</taxon>
        <taxon>Apioideae</taxon>
        <taxon>apioid superclade</taxon>
        <taxon>Tordylieae</taxon>
        <taxon>Tordyliinae</taxon>
        <taxon>Heracleum</taxon>
    </lineage>
</organism>
<comment type="caution">
    <text evidence="1">The sequence shown here is derived from an EMBL/GenBank/DDBJ whole genome shotgun (WGS) entry which is preliminary data.</text>
</comment>
<evidence type="ECO:0000313" key="2">
    <source>
        <dbReference type="Proteomes" id="UP001237642"/>
    </source>
</evidence>
<evidence type="ECO:0000313" key="1">
    <source>
        <dbReference type="EMBL" id="KAK1359120.1"/>
    </source>
</evidence>
<reference evidence="1" key="2">
    <citation type="submission" date="2023-05" db="EMBL/GenBank/DDBJ databases">
        <authorList>
            <person name="Schelkunov M.I."/>
        </authorList>
    </citation>
    <scope>NUCLEOTIDE SEQUENCE</scope>
    <source>
        <strain evidence="1">Hsosn_3</strain>
        <tissue evidence="1">Leaf</tissue>
    </source>
</reference>
<name>A0AAD8H1B9_9APIA</name>
<dbReference type="AlphaFoldDB" id="A0AAD8H1B9"/>
<proteinExistence type="predicted"/>
<sequence>MLVLGVIKFERYFVPDNSIEQTLPPKDGKVVSASSTNTTMVRPPSVVTNPPELLVSSGALATSYQPNAYAPLDQSFYYGGYDNSNGNWGEYSNYVNANNMQIIPPNDFCWGKGDAWKLQCRKMVLAARIHKANTELAVETGTKLQHQLSITSPRERKFLHNIADIYLLLENDNSVQKRYGLCLISAKHLSRAYSGDSLYVTIFAYKRIGRHFVPDNSIEQTLPPKDEKVVSASSTNATMVRPPSVVTNPPKLLVSSGALATSYQPNAYAPLDQSFYYGGYDNSNGNWGEYSNYVNANNMQIIPPEEEVAEITNLSNRGKKKKKHYIVS</sequence>
<keyword evidence="2" id="KW-1185">Reference proteome</keyword>
<accession>A0AAD8H1B9</accession>
<dbReference type="Proteomes" id="UP001237642">
    <property type="component" value="Unassembled WGS sequence"/>
</dbReference>
<protein>
    <submittedName>
        <fullName evidence="1">Uncharacterized protein</fullName>
    </submittedName>
</protein>